<dbReference type="PROSITE" id="PS50216">
    <property type="entry name" value="DHHC"/>
    <property type="match status" value="1"/>
</dbReference>
<evidence type="ECO:0000313" key="12">
    <source>
        <dbReference type="Proteomes" id="UP001418222"/>
    </source>
</evidence>
<dbReference type="InterPro" id="IPR039859">
    <property type="entry name" value="PFA4/ZDH16/20/ERF2-like"/>
</dbReference>
<evidence type="ECO:0000256" key="4">
    <source>
        <dbReference type="ARBA" id="ARBA00022692"/>
    </source>
</evidence>
<accession>A0AAP0BXV1</accession>
<sequence length="507" mass="58221">MRRRKWRECLGSDLLLIFLKKSHNLKEQIMRRHGWELPLHPLQFVGIGVFTSLVVAFYVFLAPFLGNRTAKNTALTLFSFTTFSVIFLYIRCTSIDPSDRTNSRRKKGAKLRGITKLNYKFILNQIIMRIVRKLEHKILKCCIRRKYLDPWNNNVQMDLILPFSPLVGDDAIAPHMKDDDITFCLLCDFEVKRHSKHCRTCNRCVDGFDHHCKWLNNCIGRRNYSTFILLLVFTMLTLIIEGGTAVAIFIRCFASKSISLQLKREFHIEFPKGVLVAISVLLAALTAYSSAALGQLFFFHVVLIRKGMRTYDYILAMREESQSIHHFDDFDISSDDSDYDDSPEKPRFFSRFICQGHQEYKSSQSISILAQEGSPPANSERAEIRIDPWKLIKMSKEKAKLAAEKARERLRGQKPSTPPLKPLPLEKKKGPALNAEIKKIPASSEKPRISASTRRRFSCSASPRPQKYKSSFDLKLAEVSRELETYISRQVLCSALKKNGEEESSPG</sequence>
<keyword evidence="4 8" id="KW-0812">Transmembrane</keyword>
<comment type="domain">
    <text evidence="8">The DHHC domain is required for palmitoyltransferase activity.</text>
</comment>
<dbReference type="EMBL" id="JBBWWQ010000002">
    <property type="protein sequence ID" value="KAK8954170.1"/>
    <property type="molecule type" value="Genomic_DNA"/>
</dbReference>
<dbReference type="GO" id="GO:0005783">
    <property type="term" value="C:endoplasmic reticulum"/>
    <property type="evidence" value="ECO:0007669"/>
    <property type="project" value="TreeGrafter"/>
</dbReference>
<dbReference type="PANTHER" id="PTHR22883">
    <property type="entry name" value="ZINC FINGER DHHC DOMAIN CONTAINING PROTEIN"/>
    <property type="match status" value="1"/>
</dbReference>
<gene>
    <name evidence="11" type="ORF">KSP39_PZI002633</name>
</gene>
<reference evidence="11 12" key="1">
    <citation type="journal article" date="2022" name="Nat. Plants">
        <title>Genomes of leafy and leafless Platanthera orchids illuminate the evolution of mycoheterotrophy.</title>
        <authorList>
            <person name="Li M.H."/>
            <person name="Liu K.W."/>
            <person name="Li Z."/>
            <person name="Lu H.C."/>
            <person name="Ye Q.L."/>
            <person name="Zhang D."/>
            <person name="Wang J.Y."/>
            <person name="Li Y.F."/>
            <person name="Zhong Z.M."/>
            <person name="Liu X."/>
            <person name="Yu X."/>
            <person name="Liu D.K."/>
            <person name="Tu X.D."/>
            <person name="Liu B."/>
            <person name="Hao Y."/>
            <person name="Liao X.Y."/>
            <person name="Jiang Y.T."/>
            <person name="Sun W.H."/>
            <person name="Chen J."/>
            <person name="Chen Y.Q."/>
            <person name="Ai Y."/>
            <person name="Zhai J.W."/>
            <person name="Wu S.S."/>
            <person name="Zhou Z."/>
            <person name="Hsiao Y.Y."/>
            <person name="Wu W.L."/>
            <person name="Chen Y.Y."/>
            <person name="Lin Y.F."/>
            <person name="Hsu J.L."/>
            <person name="Li C.Y."/>
            <person name="Wang Z.W."/>
            <person name="Zhao X."/>
            <person name="Zhong W.Y."/>
            <person name="Ma X.K."/>
            <person name="Ma L."/>
            <person name="Huang J."/>
            <person name="Chen G.Z."/>
            <person name="Huang M.Z."/>
            <person name="Huang L."/>
            <person name="Peng D.H."/>
            <person name="Luo Y.B."/>
            <person name="Zou S.Q."/>
            <person name="Chen S.P."/>
            <person name="Lan S."/>
            <person name="Tsai W.C."/>
            <person name="Van de Peer Y."/>
            <person name="Liu Z.J."/>
        </authorList>
    </citation>
    <scope>NUCLEOTIDE SEQUENCE [LARGE SCALE GENOMIC DNA]</scope>
    <source>
        <strain evidence="11">Lor287</strain>
    </source>
</reference>
<dbReference type="AlphaFoldDB" id="A0AAP0BXV1"/>
<evidence type="ECO:0000256" key="6">
    <source>
        <dbReference type="ARBA" id="ARBA00023136"/>
    </source>
</evidence>
<feature type="region of interest" description="Disordered" evidence="9">
    <location>
        <begin position="407"/>
        <end position="467"/>
    </location>
</feature>
<feature type="domain" description="Palmitoyltransferase DHHC" evidence="10">
    <location>
        <begin position="180"/>
        <end position="314"/>
    </location>
</feature>
<dbReference type="GO" id="GO:0005794">
    <property type="term" value="C:Golgi apparatus"/>
    <property type="evidence" value="ECO:0007669"/>
    <property type="project" value="TreeGrafter"/>
</dbReference>
<name>A0AAP0BXV1_9ASPA</name>
<organism evidence="11 12">
    <name type="scientific">Platanthera zijinensis</name>
    <dbReference type="NCBI Taxonomy" id="2320716"/>
    <lineage>
        <taxon>Eukaryota</taxon>
        <taxon>Viridiplantae</taxon>
        <taxon>Streptophyta</taxon>
        <taxon>Embryophyta</taxon>
        <taxon>Tracheophyta</taxon>
        <taxon>Spermatophyta</taxon>
        <taxon>Magnoliopsida</taxon>
        <taxon>Liliopsida</taxon>
        <taxon>Asparagales</taxon>
        <taxon>Orchidaceae</taxon>
        <taxon>Orchidoideae</taxon>
        <taxon>Orchideae</taxon>
        <taxon>Orchidinae</taxon>
        <taxon>Platanthera</taxon>
    </lineage>
</organism>
<comment type="caution">
    <text evidence="11">The sequence shown here is derived from an EMBL/GenBank/DDBJ whole genome shotgun (WGS) entry which is preliminary data.</text>
</comment>
<keyword evidence="5 8" id="KW-1133">Transmembrane helix</keyword>
<keyword evidence="3 8" id="KW-0808">Transferase</keyword>
<evidence type="ECO:0000256" key="8">
    <source>
        <dbReference type="RuleBase" id="RU079119"/>
    </source>
</evidence>
<evidence type="ECO:0000256" key="3">
    <source>
        <dbReference type="ARBA" id="ARBA00022679"/>
    </source>
</evidence>
<evidence type="ECO:0000256" key="5">
    <source>
        <dbReference type="ARBA" id="ARBA00022989"/>
    </source>
</evidence>
<evidence type="ECO:0000256" key="1">
    <source>
        <dbReference type="ARBA" id="ARBA00004141"/>
    </source>
</evidence>
<evidence type="ECO:0000256" key="2">
    <source>
        <dbReference type="ARBA" id="ARBA00008574"/>
    </source>
</evidence>
<dbReference type="EC" id="2.3.1.225" evidence="8"/>
<comment type="similarity">
    <text evidence="2 8">Belongs to the DHHC palmitoyltransferase family.</text>
</comment>
<evidence type="ECO:0000256" key="9">
    <source>
        <dbReference type="SAM" id="MobiDB-lite"/>
    </source>
</evidence>
<comment type="subcellular location">
    <subcellularLocation>
        <location evidence="1">Membrane</location>
        <topology evidence="1">Multi-pass membrane protein</topology>
    </subcellularLocation>
</comment>
<feature type="transmembrane region" description="Helical" evidence="8">
    <location>
        <begin position="40"/>
        <end position="61"/>
    </location>
</feature>
<protein>
    <recommendedName>
        <fullName evidence="8">S-acyltransferase</fullName>
        <ecNumber evidence="8">2.3.1.225</ecNumber>
    </recommendedName>
    <alternativeName>
        <fullName evidence="8">Palmitoyltransferase</fullName>
    </alternativeName>
</protein>
<dbReference type="Proteomes" id="UP001418222">
    <property type="component" value="Unassembled WGS sequence"/>
</dbReference>
<dbReference type="GO" id="GO:0006612">
    <property type="term" value="P:protein targeting to membrane"/>
    <property type="evidence" value="ECO:0007669"/>
    <property type="project" value="TreeGrafter"/>
</dbReference>
<dbReference type="Pfam" id="PF01529">
    <property type="entry name" value="DHHC"/>
    <property type="match status" value="1"/>
</dbReference>
<keyword evidence="7 8" id="KW-0012">Acyltransferase</keyword>
<dbReference type="PANTHER" id="PTHR22883:SF306">
    <property type="entry name" value="PROTEIN S-ACYLTRANSFERASE 18"/>
    <property type="match status" value="1"/>
</dbReference>
<evidence type="ECO:0000256" key="7">
    <source>
        <dbReference type="ARBA" id="ARBA00023315"/>
    </source>
</evidence>
<feature type="transmembrane region" description="Helical" evidence="8">
    <location>
        <begin position="73"/>
        <end position="90"/>
    </location>
</feature>
<keyword evidence="12" id="KW-1185">Reference proteome</keyword>
<dbReference type="InterPro" id="IPR001594">
    <property type="entry name" value="Palmitoyltrfase_DHHC"/>
</dbReference>
<feature type="transmembrane region" description="Helical" evidence="8">
    <location>
        <begin position="227"/>
        <end position="253"/>
    </location>
</feature>
<feature type="transmembrane region" description="Helical" evidence="8">
    <location>
        <begin position="274"/>
        <end position="299"/>
    </location>
</feature>
<proteinExistence type="inferred from homology"/>
<comment type="catalytic activity">
    <reaction evidence="8">
        <text>L-cysteinyl-[protein] + hexadecanoyl-CoA = S-hexadecanoyl-L-cysteinyl-[protein] + CoA</text>
        <dbReference type="Rhea" id="RHEA:36683"/>
        <dbReference type="Rhea" id="RHEA-COMP:10131"/>
        <dbReference type="Rhea" id="RHEA-COMP:11032"/>
        <dbReference type="ChEBI" id="CHEBI:29950"/>
        <dbReference type="ChEBI" id="CHEBI:57287"/>
        <dbReference type="ChEBI" id="CHEBI:57379"/>
        <dbReference type="ChEBI" id="CHEBI:74151"/>
        <dbReference type="EC" id="2.3.1.225"/>
    </reaction>
</comment>
<evidence type="ECO:0000259" key="10">
    <source>
        <dbReference type="Pfam" id="PF01529"/>
    </source>
</evidence>
<evidence type="ECO:0000313" key="11">
    <source>
        <dbReference type="EMBL" id="KAK8954170.1"/>
    </source>
</evidence>
<dbReference type="GO" id="GO:0016020">
    <property type="term" value="C:membrane"/>
    <property type="evidence" value="ECO:0007669"/>
    <property type="project" value="UniProtKB-SubCell"/>
</dbReference>
<keyword evidence="6 8" id="KW-0472">Membrane</keyword>
<dbReference type="GO" id="GO:0019706">
    <property type="term" value="F:protein-cysteine S-palmitoyltransferase activity"/>
    <property type="evidence" value="ECO:0007669"/>
    <property type="project" value="UniProtKB-EC"/>
</dbReference>